<dbReference type="EMBL" id="MNBE01000719">
    <property type="protein sequence ID" value="OKO94390.1"/>
    <property type="molecule type" value="Genomic_DNA"/>
</dbReference>
<organism evidence="2 3">
    <name type="scientific">Penicillium subrubescens</name>
    <dbReference type="NCBI Taxonomy" id="1316194"/>
    <lineage>
        <taxon>Eukaryota</taxon>
        <taxon>Fungi</taxon>
        <taxon>Dikarya</taxon>
        <taxon>Ascomycota</taxon>
        <taxon>Pezizomycotina</taxon>
        <taxon>Eurotiomycetes</taxon>
        <taxon>Eurotiomycetidae</taxon>
        <taxon>Eurotiales</taxon>
        <taxon>Aspergillaceae</taxon>
        <taxon>Penicillium</taxon>
    </lineage>
</organism>
<comment type="caution">
    <text evidence="2">The sequence shown here is derived from an EMBL/GenBank/DDBJ whole genome shotgun (WGS) entry which is preliminary data.</text>
</comment>
<dbReference type="AlphaFoldDB" id="A0A1Q5T2C5"/>
<evidence type="ECO:0000313" key="3">
    <source>
        <dbReference type="Proteomes" id="UP000186955"/>
    </source>
</evidence>
<dbReference type="Proteomes" id="UP000186955">
    <property type="component" value="Unassembled WGS sequence"/>
</dbReference>
<accession>A0A1Q5T2C5</accession>
<evidence type="ECO:0000313" key="2">
    <source>
        <dbReference type="EMBL" id="OKO94390.1"/>
    </source>
</evidence>
<keyword evidence="3" id="KW-1185">Reference proteome</keyword>
<reference evidence="2 3" key="1">
    <citation type="submission" date="2016-10" db="EMBL/GenBank/DDBJ databases">
        <title>Genome sequence of the ascomycete fungus Penicillium subrubescens.</title>
        <authorList>
            <person name="De Vries R.P."/>
            <person name="Peng M."/>
            <person name="Dilokpimol A."/>
            <person name="Hilden K."/>
            <person name="Makela M.R."/>
            <person name="Grigoriev I."/>
            <person name="Riley R."/>
            <person name="Granchi Z."/>
        </authorList>
    </citation>
    <scope>NUCLEOTIDE SEQUENCE [LARGE SCALE GENOMIC DNA]</scope>
    <source>
        <strain evidence="2 3">CBS 132785</strain>
    </source>
</reference>
<dbReference type="InterPro" id="IPR045518">
    <property type="entry name" value="2EXR"/>
</dbReference>
<feature type="domain" description="2EXR" evidence="1">
    <location>
        <begin position="8"/>
        <end position="115"/>
    </location>
</feature>
<gene>
    <name evidence="2" type="ORF">PENSUB_11657</name>
</gene>
<evidence type="ECO:0000259" key="1">
    <source>
        <dbReference type="Pfam" id="PF20150"/>
    </source>
</evidence>
<proteinExistence type="predicted"/>
<sequence>METSNQKFHFLSQLPAEAIWRECLLNRVVEIDYPWEEGVVWGPYSLCKLRQTTIINRRPPVISRVCRESRYIASKFNTSYDREKGSPSLEAPPDAQWNSDLQLEKSWIDPSRDIIHLNWTSYYTAGYFGDGSALDFLAWRAVQASGGSFMFDILIIHSMEISM</sequence>
<protein>
    <recommendedName>
        <fullName evidence="1">2EXR domain-containing protein</fullName>
    </recommendedName>
</protein>
<name>A0A1Q5T2C5_9EURO</name>
<dbReference type="STRING" id="1316194.A0A1Q5T2C5"/>
<dbReference type="Pfam" id="PF20150">
    <property type="entry name" value="2EXR"/>
    <property type="match status" value="1"/>
</dbReference>